<evidence type="ECO:0000313" key="9">
    <source>
        <dbReference type="Proteomes" id="UP000243350"/>
    </source>
</evidence>
<keyword evidence="7" id="KW-1185">Reference proteome</keyword>
<protein>
    <recommendedName>
        <fullName evidence="3">Urease accessory protein UreF</fullName>
    </recommendedName>
</protein>
<dbReference type="AlphaFoldDB" id="A0A2K4DUH9"/>
<reference evidence="5" key="2">
    <citation type="submission" date="2018-03" db="EMBL/GenBank/DDBJ databases">
        <authorList>
            <person name="Naushad S."/>
        </authorList>
    </citation>
    <scope>NUCLEOTIDE SEQUENCE</scope>
    <source>
        <strain evidence="5">SNUC 1409</strain>
    </source>
</reference>
<dbReference type="PIRSF" id="PIRSF009467">
    <property type="entry name" value="Ureas_acces_UreF"/>
    <property type="match status" value="1"/>
</dbReference>
<dbReference type="EMBL" id="PYZL01000002">
    <property type="protein sequence ID" value="PTE74636.1"/>
    <property type="molecule type" value="Genomic_DNA"/>
</dbReference>
<keyword evidence="2 3" id="KW-0143">Chaperone</keyword>
<dbReference type="GO" id="GO:0016151">
    <property type="term" value="F:nickel cation binding"/>
    <property type="evidence" value="ECO:0007669"/>
    <property type="project" value="UniProtKB-UniRule"/>
</dbReference>
<keyword evidence="1 3" id="KW-0996">Nickel insertion</keyword>
<comment type="subcellular location">
    <subcellularLocation>
        <location evidence="3">Cytoplasm</location>
    </subcellularLocation>
</comment>
<dbReference type="Proteomes" id="UP000242088">
    <property type="component" value="Unassembled WGS sequence"/>
</dbReference>
<dbReference type="EMBL" id="PYZI01000009">
    <property type="protein sequence ID" value="PTF13626.1"/>
    <property type="molecule type" value="Genomic_DNA"/>
</dbReference>
<evidence type="ECO:0000313" key="4">
    <source>
        <dbReference type="EMBL" id="PTE74636.1"/>
    </source>
</evidence>
<comment type="similarity">
    <text evidence="3">Belongs to the UreF family.</text>
</comment>
<evidence type="ECO:0000313" key="5">
    <source>
        <dbReference type="EMBL" id="PTF13626.1"/>
    </source>
</evidence>
<comment type="subunit">
    <text evidence="3">UreD, UreF and UreG form a complex that acts as a GTP-hydrolysis-dependent molecular chaperone, activating the urease apoprotein by helping to assemble the nickel containing metallocenter of UreC. The UreE protein probably delivers the nickel.</text>
</comment>
<evidence type="ECO:0000313" key="7">
    <source>
        <dbReference type="Proteomes" id="UP000242088"/>
    </source>
</evidence>
<evidence type="ECO:0000256" key="3">
    <source>
        <dbReference type="HAMAP-Rule" id="MF_01385"/>
    </source>
</evidence>
<dbReference type="Proteomes" id="UP000242547">
    <property type="component" value="Unassembled WGS sequence"/>
</dbReference>
<evidence type="ECO:0000313" key="6">
    <source>
        <dbReference type="EMBL" id="PTF15790.1"/>
    </source>
</evidence>
<dbReference type="InterPro" id="IPR038277">
    <property type="entry name" value="UreF_sf"/>
</dbReference>
<name>A0A2K4DUH9_9STAP</name>
<dbReference type="Gene3D" id="1.10.4190.10">
    <property type="entry name" value="Urease accessory protein UreF"/>
    <property type="match status" value="1"/>
</dbReference>
<comment type="function">
    <text evidence="3">Required for maturation of urease via the functional incorporation of the urease nickel metallocenter.</text>
</comment>
<organism evidence="6 9">
    <name type="scientific">Staphylococcus devriesei</name>
    <dbReference type="NCBI Taxonomy" id="586733"/>
    <lineage>
        <taxon>Bacteria</taxon>
        <taxon>Bacillati</taxon>
        <taxon>Bacillota</taxon>
        <taxon>Bacilli</taxon>
        <taxon>Bacillales</taxon>
        <taxon>Staphylococcaceae</taxon>
        <taxon>Staphylococcus</taxon>
    </lineage>
</organism>
<proteinExistence type="inferred from homology"/>
<keyword evidence="3" id="KW-0963">Cytoplasm</keyword>
<dbReference type="Proteomes" id="UP000243350">
    <property type="component" value="Unassembled WGS sequence"/>
</dbReference>
<comment type="caution">
    <text evidence="6">The sequence shown here is derived from an EMBL/GenBank/DDBJ whole genome shotgun (WGS) entry which is preliminary data.</text>
</comment>
<dbReference type="RefSeq" id="WP_103165548.1">
    <property type="nucleotide sequence ID" value="NZ_CP130489.1"/>
</dbReference>
<dbReference type="HAMAP" id="MF_01385">
    <property type="entry name" value="UreF"/>
    <property type="match status" value="1"/>
</dbReference>
<dbReference type="GO" id="GO:0005737">
    <property type="term" value="C:cytoplasm"/>
    <property type="evidence" value="ECO:0007669"/>
    <property type="project" value="UniProtKB-SubCell"/>
</dbReference>
<reference evidence="6" key="3">
    <citation type="submission" date="2018-03" db="EMBL/GenBank/DDBJ databases">
        <authorList>
            <person name="Keele B.F."/>
        </authorList>
    </citation>
    <scope>NUCLEOTIDE SEQUENCE</scope>
    <source>
        <strain evidence="6">SNUC 4143</strain>
        <strain evidence="4">SNUC 761</strain>
    </source>
</reference>
<reference evidence="7 8" key="1">
    <citation type="journal article" date="2016" name="Front. Microbiol.">
        <title>Comprehensive Phylogenetic Analysis of Bovine Non-aureus Staphylococci Species Based on Whole-Genome Sequencing.</title>
        <authorList>
            <person name="Naushad S."/>
            <person name="Barkema H.W."/>
            <person name="Luby C."/>
            <person name="Condas L.A."/>
            <person name="Nobrega D.B."/>
            <person name="Carson D.A."/>
            <person name="De Buck J."/>
        </authorList>
    </citation>
    <scope>NUCLEOTIDE SEQUENCE [LARGE SCALE GENOMIC DNA]</scope>
    <source>
        <strain evidence="5 7">SNUC 1409</strain>
        <strain evidence="6 9">SNUC 4143</strain>
        <strain evidence="4 8">SNUC 761</strain>
    </source>
</reference>
<evidence type="ECO:0000256" key="1">
    <source>
        <dbReference type="ARBA" id="ARBA00022988"/>
    </source>
</evidence>
<dbReference type="EMBL" id="PYZH01000025">
    <property type="protein sequence ID" value="PTF15790.1"/>
    <property type="molecule type" value="Genomic_DNA"/>
</dbReference>
<dbReference type="InterPro" id="IPR002639">
    <property type="entry name" value="UreF"/>
</dbReference>
<dbReference type="PANTHER" id="PTHR33620:SF1">
    <property type="entry name" value="UREASE ACCESSORY PROTEIN F"/>
    <property type="match status" value="1"/>
</dbReference>
<evidence type="ECO:0000313" key="8">
    <source>
        <dbReference type="Proteomes" id="UP000242547"/>
    </source>
</evidence>
<accession>A0A2K4DUH9</accession>
<dbReference type="Pfam" id="PF01730">
    <property type="entry name" value="UreF"/>
    <property type="match status" value="1"/>
</dbReference>
<sequence length="229" mass="26718">MINHSNLRLFQFCDSQFPTGAFSHSFGLETYIQHDAVHDASSFKEWLQLFLNEQLTYSDGLVMRLVYEALDNEDEDKILHLDRLIFVQNLPRETRVGTKQMGTRMAKLAMELYDSEWITWYHTQMTNKRAKLHPAICFTMLGHYLGVDIETIIDYYLYQNVSSLTQNAVRAIPLGQTTGQQVVTEMIPYIERTRQHIFTLKEEDFGMTAPGLELNQMEHENVNVRIFIS</sequence>
<evidence type="ECO:0000256" key="2">
    <source>
        <dbReference type="ARBA" id="ARBA00023186"/>
    </source>
</evidence>
<dbReference type="OrthoDB" id="9798772at2"/>
<gene>
    <name evidence="3" type="primary">ureF</name>
    <name evidence="4" type="ORF">BUY44_00660</name>
    <name evidence="5" type="ORF">BUY47_08285</name>
    <name evidence="6" type="ORF">BUY48_05485</name>
</gene>
<dbReference type="PANTHER" id="PTHR33620">
    <property type="entry name" value="UREASE ACCESSORY PROTEIN F"/>
    <property type="match status" value="1"/>
</dbReference>
<dbReference type="GeneID" id="48886902"/>